<keyword evidence="7" id="KW-0560">Oxidoreductase</keyword>
<dbReference type="GO" id="GO:0005634">
    <property type="term" value="C:nucleus"/>
    <property type="evidence" value="ECO:0007669"/>
    <property type="project" value="UniProtKB-SubCell"/>
</dbReference>
<evidence type="ECO:0000256" key="10">
    <source>
        <dbReference type="ARBA" id="ARBA00047444"/>
    </source>
</evidence>
<feature type="compositionally biased region" description="Basic and acidic residues" evidence="14">
    <location>
        <begin position="1"/>
        <end position="13"/>
    </location>
</feature>
<dbReference type="SMART" id="SM00702">
    <property type="entry name" value="P4Hc"/>
    <property type="match status" value="1"/>
</dbReference>
<dbReference type="OrthoDB" id="430522at2759"/>
<evidence type="ECO:0000256" key="11">
    <source>
        <dbReference type="ARBA" id="ARBA00051966"/>
    </source>
</evidence>
<name>R4XCR9_TAPDE</name>
<keyword evidence="13" id="KW-0175">Coiled coil</keyword>
<dbReference type="eggNOG" id="KOG3844">
    <property type="taxonomic scope" value="Eukaryota"/>
</dbReference>
<evidence type="ECO:0000256" key="12">
    <source>
        <dbReference type="ARBA" id="ARBA00081607"/>
    </source>
</evidence>
<dbReference type="InterPro" id="IPR051842">
    <property type="entry name" value="uS12_prolyl_hydroxylase"/>
</dbReference>
<evidence type="ECO:0000256" key="7">
    <source>
        <dbReference type="ARBA" id="ARBA00023002"/>
    </source>
</evidence>
<dbReference type="GO" id="GO:0006449">
    <property type="term" value="P:regulation of translational termination"/>
    <property type="evidence" value="ECO:0007669"/>
    <property type="project" value="TreeGrafter"/>
</dbReference>
<evidence type="ECO:0000313" key="16">
    <source>
        <dbReference type="EMBL" id="CCG82186.1"/>
    </source>
</evidence>
<evidence type="ECO:0000256" key="3">
    <source>
        <dbReference type="ARBA" id="ARBA00007443"/>
    </source>
</evidence>
<comment type="similarity">
    <text evidence="3">Belongs to the TPA1 family.</text>
</comment>
<comment type="caution">
    <text evidence="16">The sequence shown here is derived from an EMBL/GenBank/DDBJ whole genome shotgun (WGS) entry which is preliminary data.</text>
</comment>
<dbReference type="Pfam" id="PF13661">
    <property type="entry name" value="2OG-FeII_Oxy_4"/>
    <property type="match status" value="1"/>
</dbReference>
<dbReference type="Proteomes" id="UP000013776">
    <property type="component" value="Unassembled WGS sequence"/>
</dbReference>
<evidence type="ECO:0000256" key="2">
    <source>
        <dbReference type="ARBA" id="ARBA00004123"/>
    </source>
</evidence>
<evidence type="ECO:0000256" key="1">
    <source>
        <dbReference type="ARBA" id="ARBA00001961"/>
    </source>
</evidence>
<evidence type="ECO:0000256" key="4">
    <source>
        <dbReference type="ARBA" id="ARBA00022723"/>
    </source>
</evidence>
<evidence type="ECO:0000256" key="5">
    <source>
        <dbReference type="ARBA" id="ARBA00022896"/>
    </source>
</evidence>
<dbReference type="PANTHER" id="PTHR12117">
    <property type="entry name" value="HISTONE ACETYLTRANSFERASE COMPLEX"/>
    <property type="match status" value="1"/>
</dbReference>
<evidence type="ECO:0000313" key="17">
    <source>
        <dbReference type="Proteomes" id="UP000013776"/>
    </source>
</evidence>
<dbReference type="InterPro" id="IPR006620">
    <property type="entry name" value="Pro_4_hyd_alph"/>
</dbReference>
<dbReference type="GO" id="GO:0031543">
    <property type="term" value="F:peptidyl-proline dioxygenase activity"/>
    <property type="evidence" value="ECO:0007669"/>
    <property type="project" value="UniProtKB-ARBA"/>
</dbReference>
<sequence>MPSVDHDESESRPVKRAKTSNSNSGAGEQFASGLLSPDSTARYAQAYKDSTPYHHSLIPQLFQDDLVRKVREEIKANLVFTEKETDIYKVKQTGDLANLDGLEGEELSKLSHVSTLRNALYSPEFRSFLRKVTGVGPLSGTKIDMSINNYTQGCHLLNHDDVIGTRSVSYILYLPDPDEKWEPSYGGSLELYPVKEAWIPVDEPSLTLPPSWDQFIMFAVQPGHSFHSVEEVVAEGKERLSISGWFHVAQEGEEGFDPHANESERNEQDKAKSTLEQLLSETEDNFDTYKHAMSEAEELTPDDISVLETLMNPQYLSLRTLVQVNDKFCEDSHIQLSEILRPDVSESLLDVLRRTDVEDGISARKMTAHGTGTGHGWRTHGPPHRQRFMVLDGTDPDSGTNEAARKLREVQSCLASNAFRKWLSLVTSLVPTARHASVRRFRPGLDYTLATSNQQPLIEVNLCMTPPDKVWDGGEVGGYSCFMAPHEDEDAAVYKGAQDDEDDGVLLTANATWNEMTIVMRDPGILSFTKYVAVKAGGSRWDCAGEYTVQPDEDAESESENQ</sequence>
<accession>R4XCR9</accession>
<dbReference type="STRING" id="1097556.R4XCR9"/>
<dbReference type="InterPro" id="IPR039558">
    <property type="entry name" value="TPA1/OFD1_N"/>
</dbReference>
<feature type="region of interest" description="Disordered" evidence="14">
    <location>
        <begin position="1"/>
        <end position="34"/>
    </location>
</feature>
<evidence type="ECO:0000256" key="13">
    <source>
        <dbReference type="SAM" id="Coils"/>
    </source>
</evidence>
<keyword evidence="6 16" id="KW-0223">Dioxygenase</keyword>
<dbReference type="PANTHER" id="PTHR12117:SF0">
    <property type="entry name" value="PROLYL 3-HYDROXYLASE OGFOD1"/>
    <property type="match status" value="1"/>
</dbReference>
<dbReference type="GO" id="GO:0010604">
    <property type="term" value="P:positive regulation of macromolecule metabolic process"/>
    <property type="evidence" value="ECO:0007669"/>
    <property type="project" value="UniProtKB-ARBA"/>
</dbReference>
<dbReference type="VEuPathDB" id="FungiDB:TAPDE_002135"/>
<dbReference type="InterPro" id="IPR043044">
    <property type="entry name" value="TPA1/Ofd1_C"/>
</dbReference>
<dbReference type="AlphaFoldDB" id="R4XCR9"/>
<evidence type="ECO:0000256" key="9">
    <source>
        <dbReference type="ARBA" id="ARBA00023242"/>
    </source>
</evidence>
<keyword evidence="5" id="KW-0847">Vitamin C</keyword>
<feature type="coiled-coil region" evidence="13">
    <location>
        <begin position="261"/>
        <end position="299"/>
    </location>
</feature>
<feature type="domain" description="Fe2OG dioxygenase" evidence="15">
    <location>
        <begin position="141"/>
        <end position="248"/>
    </location>
</feature>
<dbReference type="FunFam" id="2.60.120.620:FF:000014">
    <property type="entry name" value="Prolyl 3,4-dihydroxylase TPA1"/>
    <property type="match status" value="1"/>
</dbReference>
<comment type="catalytic activity">
    <reaction evidence="11">
        <text>[ribosomal protein uS12]-(3S)-3-hydroxy-L-proline + 2-oxoglutarate + O2 = [ribosomal protein uS12]-(3S)-3,4-dihydroxy-L-proline + succinate + CO2</text>
        <dbReference type="Rhea" id="RHEA:54160"/>
        <dbReference type="Rhea" id="RHEA-COMP:13817"/>
        <dbReference type="Rhea" id="RHEA-COMP:13818"/>
        <dbReference type="ChEBI" id="CHEBI:15379"/>
        <dbReference type="ChEBI" id="CHEBI:16526"/>
        <dbReference type="ChEBI" id="CHEBI:16810"/>
        <dbReference type="ChEBI" id="CHEBI:30031"/>
        <dbReference type="ChEBI" id="CHEBI:85428"/>
        <dbReference type="ChEBI" id="CHEBI:138052"/>
    </reaction>
</comment>
<gene>
    <name evidence="16" type="ORF">TAPDE_002135</name>
</gene>
<dbReference type="Gene3D" id="2.60.120.620">
    <property type="entry name" value="q2cbj1_9rhob like domain"/>
    <property type="match status" value="1"/>
</dbReference>
<dbReference type="GO" id="GO:0005506">
    <property type="term" value="F:iron ion binding"/>
    <property type="evidence" value="ECO:0007669"/>
    <property type="project" value="InterPro"/>
</dbReference>
<dbReference type="Pfam" id="PF10637">
    <property type="entry name" value="Ofd1_CTDD"/>
    <property type="match status" value="1"/>
</dbReference>
<keyword evidence="8" id="KW-0408">Iron</keyword>
<dbReference type="PROSITE" id="PS51471">
    <property type="entry name" value="FE2OG_OXY"/>
    <property type="match status" value="1"/>
</dbReference>
<dbReference type="GO" id="GO:0005737">
    <property type="term" value="C:cytoplasm"/>
    <property type="evidence" value="ECO:0007669"/>
    <property type="project" value="TreeGrafter"/>
</dbReference>
<dbReference type="EMBL" id="CAHR02000072">
    <property type="protein sequence ID" value="CCG82186.1"/>
    <property type="molecule type" value="Genomic_DNA"/>
</dbReference>
<dbReference type="GO" id="GO:0009896">
    <property type="term" value="P:positive regulation of catabolic process"/>
    <property type="evidence" value="ECO:0007669"/>
    <property type="project" value="UniProtKB-ARBA"/>
</dbReference>
<dbReference type="GO" id="GO:0031418">
    <property type="term" value="F:L-ascorbic acid binding"/>
    <property type="evidence" value="ECO:0007669"/>
    <property type="project" value="UniProtKB-KW"/>
</dbReference>
<keyword evidence="9" id="KW-0539">Nucleus</keyword>
<protein>
    <recommendedName>
        <fullName evidence="12">uS12 prolyl 3,4-dihydroxylase</fullName>
    </recommendedName>
</protein>
<evidence type="ECO:0000256" key="8">
    <source>
        <dbReference type="ARBA" id="ARBA00023004"/>
    </source>
</evidence>
<dbReference type="InterPro" id="IPR019601">
    <property type="entry name" value="Oxoglutarate/Fe-dep_Oase_C"/>
</dbReference>
<organism evidence="16 17">
    <name type="scientific">Taphrina deformans (strain PYCC 5710 / ATCC 11124 / CBS 356.35 / IMI 108563 / JCM 9778 / NBRC 8474)</name>
    <name type="common">Peach leaf curl fungus</name>
    <name type="synonym">Lalaria deformans</name>
    <dbReference type="NCBI Taxonomy" id="1097556"/>
    <lineage>
        <taxon>Eukaryota</taxon>
        <taxon>Fungi</taxon>
        <taxon>Dikarya</taxon>
        <taxon>Ascomycota</taxon>
        <taxon>Taphrinomycotina</taxon>
        <taxon>Taphrinomycetes</taxon>
        <taxon>Taphrinales</taxon>
        <taxon>Taphrinaceae</taxon>
        <taxon>Taphrina</taxon>
    </lineage>
</organism>
<keyword evidence="17" id="KW-1185">Reference proteome</keyword>
<keyword evidence="4" id="KW-0479">Metal-binding</keyword>
<evidence type="ECO:0000256" key="14">
    <source>
        <dbReference type="SAM" id="MobiDB-lite"/>
    </source>
</evidence>
<comment type="catalytic activity">
    <reaction evidence="10">
        <text>[ribosomal protein uS12]-L-proline + 2-oxoglutarate + O2 = [ribosomal protein uS12]-(3S)-3-hydroxy-L-proline + succinate + CO2</text>
        <dbReference type="Rhea" id="RHEA:54156"/>
        <dbReference type="Rhea" id="RHEA-COMP:13816"/>
        <dbReference type="Rhea" id="RHEA-COMP:13818"/>
        <dbReference type="ChEBI" id="CHEBI:15379"/>
        <dbReference type="ChEBI" id="CHEBI:16526"/>
        <dbReference type="ChEBI" id="CHEBI:16810"/>
        <dbReference type="ChEBI" id="CHEBI:30031"/>
        <dbReference type="ChEBI" id="CHEBI:50342"/>
        <dbReference type="ChEBI" id="CHEBI:85428"/>
    </reaction>
</comment>
<evidence type="ECO:0000256" key="6">
    <source>
        <dbReference type="ARBA" id="ARBA00022964"/>
    </source>
</evidence>
<dbReference type="InterPro" id="IPR005123">
    <property type="entry name" value="Oxoglu/Fe-dep_dioxygenase_dom"/>
</dbReference>
<reference evidence="16 17" key="1">
    <citation type="journal article" date="2013" name="MBio">
        <title>Genome sequencing of the plant pathogen Taphrina deformans, the causal agent of peach leaf curl.</title>
        <authorList>
            <person name="Cisse O.H."/>
            <person name="Almeida J.M.G.C.F."/>
            <person name="Fonseca A."/>
            <person name="Kumar A.A."/>
            <person name="Salojaervi J."/>
            <person name="Overmyer K."/>
            <person name="Hauser P.M."/>
            <person name="Pagni M."/>
        </authorList>
    </citation>
    <scope>NUCLEOTIDE SEQUENCE [LARGE SCALE GENOMIC DNA]</scope>
    <source>
        <strain evidence="17">PYCC 5710 / ATCC 11124 / CBS 356.35 / IMI 108563 / JCM 9778 / NBRC 8474</strain>
    </source>
</reference>
<proteinExistence type="inferred from homology"/>
<comment type="cofactor">
    <cofactor evidence="1">
        <name>L-ascorbate</name>
        <dbReference type="ChEBI" id="CHEBI:38290"/>
    </cofactor>
</comment>
<evidence type="ECO:0000259" key="15">
    <source>
        <dbReference type="PROSITE" id="PS51471"/>
    </source>
</evidence>
<dbReference type="Gene3D" id="3.60.130.20">
    <property type="entry name" value="Oxoglutarate/iron-dependent oxygenase, C-terminal degradation domain"/>
    <property type="match status" value="1"/>
</dbReference>
<comment type="subcellular location">
    <subcellularLocation>
        <location evidence="2">Nucleus</location>
    </subcellularLocation>
</comment>